<dbReference type="Proteomes" id="UP000269974">
    <property type="component" value="Unassembled WGS sequence"/>
</dbReference>
<proteinExistence type="predicted"/>
<organism evidence="1 2">
    <name type="scientific">Actinobaculum suis</name>
    <dbReference type="NCBI Taxonomy" id="1657"/>
    <lineage>
        <taxon>Bacteria</taxon>
        <taxon>Bacillati</taxon>
        <taxon>Actinomycetota</taxon>
        <taxon>Actinomycetes</taxon>
        <taxon>Actinomycetales</taxon>
        <taxon>Actinomycetaceae</taxon>
        <taxon>Actinobaculum</taxon>
    </lineage>
</organism>
<protein>
    <submittedName>
        <fullName evidence="1">Uncharacterized protein</fullName>
    </submittedName>
</protein>
<evidence type="ECO:0000313" key="1">
    <source>
        <dbReference type="EMBL" id="VDG77346.1"/>
    </source>
</evidence>
<evidence type="ECO:0000313" key="2">
    <source>
        <dbReference type="Proteomes" id="UP000269974"/>
    </source>
</evidence>
<dbReference type="EMBL" id="UYIO01000001">
    <property type="protein sequence ID" value="VDG77346.1"/>
    <property type="molecule type" value="Genomic_DNA"/>
</dbReference>
<sequence>MAGLKRTLKKEGATDGGVWGSVAHSLFVCGDSLNPPFGLVPFGACYPPTRTKKGGEF</sequence>
<comment type="caution">
    <text evidence="1">The sequence shown here is derived from an EMBL/GenBank/DDBJ whole genome shotgun (WGS) entry which is preliminary data.</text>
</comment>
<gene>
    <name evidence="1" type="ORF">NCTC10327_01951</name>
</gene>
<dbReference type="AlphaFoldDB" id="A0A7Z9C978"/>
<reference evidence="1 2" key="1">
    <citation type="submission" date="2018-11" db="EMBL/GenBank/DDBJ databases">
        <authorList>
            <consortium name="Pathogen Informatics"/>
        </authorList>
    </citation>
    <scope>NUCLEOTIDE SEQUENCE [LARGE SCALE GENOMIC DNA]</scope>
    <source>
        <strain evidence="1 2">NCTC10327</strain>
    </source>
</reference>
<name>A0A7Z9C978_9ACTO</name>
<accession>A0A7Z9C978</accession>